<dbReference type="GO" id="GO:0016787">
    <property type="term" value="F:hydrolase activity"/>
    <property type="evidence" value="ECO:0007669"/>
    <property type="project" value="UniProtKB-KW"/>
</dbReference>
<evidence type="ECO:0000259" key="4">
    <source>
        <dbReference type="Pfam" id="PF13472"/>
    </source>
</evidence>
<keyword evidence="6" id="KW-1185">Reference proteome</keyword>
<name>A0A2N3N7W3_9PEZI</name>
<comment type="caution">
    <text evidence="5">The sequence shown here is derived from an EMBL/GenBank/DDBJ whole genome shotgun (WGS) entry which is preliminary data.</text>
</comment>
<dbReference type="PANTHER" id="PTHR43695">
    <property type="entry name" value="PUTATIVE (AFU_ORTHOLOGUE AFUA_2G17250)-RELATED"/>
    <property type="match status" value="1"/>
</dbReference>
<dbReference type="SUPFAM" id="SSF52266">
    <property type="entry name" value="SGNH hydrolase"/>
    <property type="match status" value="1"/>
</dbReference>
<dbReference type="Proteomes" id="UP000233524">
    <property type="component" value="Unassembled WGS sequence"/>
</dbReference>
<evidence type="ECO:0000256" key="3">
    <source>
        <dbReference type="SAM" id="SignalP"/>
    </source>
</evidence>
<feature type="signal peptide" evidence="3">
    <location>
        <begin position="1"/>
        <end position="18"/>
    </location>
</feature>
<comment type="similarity">
    <text evidence="1">Belongs to the 'GDSL' lipolytic enzyme family.</text>
</comment>
<dbReference type="PANTHER" id="PTHR43695:SF1">
    <property type="entry name" value="RHAMNOGALACTURONAN ACETYLESTERASE"/>
    <property type="match status" value="1"/>
</dbReference>
<accession>A0A2N3N7W3</accession>
<dbReference type="AlphaFoldDB" id="A0A2N3N7W3"/>
<evidence type="ECO:0000256" key="1">
    <source>
        <dbReference type="ARBA" id="ARBA00008668"/>
    </source>
</evidence>
<proteinExistence type="inferred from homology"/>
<dbReference type="STRING" id="41688.A0A2N3N7W3"/>
<keyword evidence="3" id="KW-0732">Signal</keyword>
<dbReference type="InterPro" id="IPR013830">
    <property type="entry name" value="SGNH_hydro"/>
</dbReference>
<keyword evidence="2" id="KW-0378">Hydrolase</keyword>
<protein>
    <recommendedName>
        <fullName evidence="4">SGNH hydrolase-type esterase domain-containing protein</fullName>
    </recommendedName>
</protein>
<feature type="domain" description="SGNH hydrolase-type esterase" evidence="4">
    <location>
        <begin position="24"/>
        <end position="194"/>
    </location>
</feature>
<dbReference type="InParanoid" id="A0A2N3N7W3"/>
<dbReference type="OrthoDB" id="2141316at2759"/>
<evidence type="ECO:0000313" key="6">
    <source>
        <dbReference type="Proteomes" id="UP000233524"/>
    </source>
</evidence>
<dbReference type="Gene3D" id="3.40.50.1110">
    <property type="entry name" value="SGNH hydrolase"/>
    <property type="match status" value="1"/>
</dbReference>
<feature type="chain" id="PRO_5014736209" description="SGNH hydrolase-type esterase domain-containing protein" evidence="3">
    <location>
        <begin position="19"/>
        <end position="271"/>
    </location>
</feature>
<dbReference type="InterPro" id="IPR037459">
    <property type="entry name" value="RhgT-like"/>
</dbReference>
<dbReference type="VEuPathDB" id="FungiDB:jhhlp_004922"/>
<organism evidence="5 6">
    <name type="scientific">Lomentospora prolificans</name>
    <dbReference type="NCBI Taxonomy" id="41688"/>
    <lineage>
        <taxon>Eukaryota</taxon>
        <taxon>Fungi</taxon>
        <taxon>Dikarya</taxon>
        <taxon>Ascomycota</taxon>
        <taxon>Pezizomycotina</taxon>
        <taxon>Sordariomycetes</taxon>
        <taxon>Hypocreomycetidae</taxon>
        <taxon>Microascales</taxon>
        <taxon>Microascaceae</taxon>
        <taxon>Lomentospora</taxon>
    </lineage>
</organism>
<dbReference type="Pfam" id="PF13472">
    <property type="entry name" value="Lipase_GDSL_2"/>
    <property type="match status" value="1"/>
</dbReference>
<gene>
    <name evidence="5" type="ORF">jhhlp_004922</name>
</gene>
<evidence type="ECO:0000256" key="2">
    <source>
        <dbReference type="ARBA" id="ARBA00022801"/>
    </source>
</evidence>
<sequence>MRASLSSILFFVVGETIATVHLCGDSTMARGNGVIDGWGQYLQYSLDTPVVNHAIGGRSARSYTREGRFDEVLNVVQSGDWVVIEFGHNDGGSLSNDNGRSDCFGDGEETCQTTYNGVAETVHTFPWYLKQASTKFLSKGAKVILSEATPNNPWEGGSFAWGPSRFFYYTWLAAAQLGGPDKGVYFVPHGQYTAQMMKNAGASVVNAGFPQDHTHTSPAMADMVSQSFVLGVACGTSDLAGSVKNSTADLTKGVLGNCITEYNSTVIDLLR</sequence>
<evidence type="ECO:0000313" key="5">
    <source>
        <dbReference type="EMBL" id="PKS08536.1"/>
    </source>
</evidence>
<dbReference type="InterPro" id="IPR036514">
    <property type="entry name" value="SGNH_hydro_sf"/>
</dbReference>
<reference evidence="5 6" key="1">
    <citation type="journal article" date="2017" name="G3 (Bethesda)">
        <title>First Draft Genome Sequence of the Pathogenic Fungus Lomentospora prolificans (Formerly Scedosporium prolificans).</title>
        <authorList>
            <person name="Luo R."/>
            <person name="Zimin A."/>
            <person name="Workman R."/>
            <person name="Fan Y."/>
            <person name="Pertea G."/>
            <person name="Grossman N."/>
            <person name="Wear M.P."/>
            <person name="Jia B."/>
            <person name="Miller H."/>
            <person name="Casadevall A."/>
            <person name="Timp W."/>
            <person name="Zhang S.X."/>
            <person name="Salzberg S.L."/>
        </authorList>
    </citation>
    <scope>NUCLEOTIDE SEQUENCE [LARGE SCALE GENOMIC DNA]</scope>
    <source>
        <strain evidence="5 6">JHH-5317</strain>
    </source>
</reference>
<dbReference type="EMBL" id="NLAX01000095">
    <property type="protein sequence ID" value="PKS08536.1"/>
    <property type="molecule type" value="Genomic_DNA"/>
</dbReference>